<keyword evidence="2" id="KW-1185">Reference proteome</keyword>
<comment type="caution">
    <text evidence="1">The sequence shown here is derived from an EMBL/GenBank/DDBJ whole genome shotgun (WGS) entry which is preliminary data.</text>
</comment>
<dbReference type="EMBL" id="JANBPG010001444">
    <property type="protein sequence ID" value="KAJ1889932.1"/>
    <property type="molecule type" value="Genomic_DNA"/>
</dbReference>
<reference evidence="1" key="1">
    <citation type="submission" date="2022-07" db="EMBL/GenBank/DDBJ databases">
        <title>Phylogenomic reconstructions and comparative analyses of Kickxellomycotina fungi.</title>
        <authorList>
            <person name="Reynolds N.K."/>
            <person name="Stajich J.E."/>
            <person name="Barry K."/>
            <person name="Grigoriev I.V."/>
            <person name="Crous P."/>
            <person name="Smith M.E."/>
        </authorList>
    </citation>
    <scope>NUCLEOTIDE SEQUENCE</scope>
    <source>
        <strain evidence="1">Benny 63K</strain>
    </source>
</reference>
<organism evidence="1 2">
    <name type="scientific">Kickxella alabastrina</name>
    <dbReference type="NCBI Taxonomy" id="61397"/>
    <lineage>
        <taxon>Eukaryota</taxon>
        <taxon>Fungi</taxon>
        <taxon>Fungi incertae sedis</taxon>
        <taxon>Zoopagomycota</taxon>
        <taxon>Kickxellomycotina</taxon>
        <taxon>Kickxellomycetes</taxon>
        <taxon>Kickxellales</taxon>
        <taxon>Kickxellaceae</taxon>
        <taxon>Kickxella</taxon>
    </lineage>
</organism>
<accession>A0ACC1I8K8</accession>
<sequence length="418" mass="45327">SFDSDSSDSESPADANMKLLHLLCTLAEDVSRRNGIVHRGTTCNSCRETPIRGVRYKCAQCADVDLCSACEAHDLHAQHMLLKINVPLPPLVSARTPLVRRMFPGVLVPRDLDRSVRKRLEDATHLDRADLSSLYGEFCVLASAEHGTDVITRDTFHRCLGQFGGAQSVLGARLFAFYDADGDGALTFEEMACGFSVYTKGSLDEKAPAVFRAYDVDGDGRVGRDDLRTMLKAFADTNRELTKNMVRSLESDVLDEPAKLLPGQPVSAAFTAHIPADSPSGLEKDVVALRAQVEARREDVAARLEVLGSVRDHAALLPIADAPPAVAGSESLALGASVDAPSRLELALAPTFWHDRAEDDGCAVMEALGHDAVAMMVDEIFAEAVPEDPDFMTYAEFLAHLRRNSSLAIYLEVLGTIF</sequence>
<name>A0ACC1I8K8_9FUNG</name>
<evidence type="ECO:0000313" key="1">
    <source>
        <dbReference type="EMBL" id="KAJ1889932.1"/>
    </source>
</evidence>
<dbReference type="Proteomes" id="UP001150581">
    <property type="component" value="Unassembled WGS sequence"/>
</dbReference>
<evidence type="ECO:0000313" key="2">
    <source>
        <dbReference type="Proteomes" id="UP001150581"/>
    </source>
</evidence>
<protein>
    <submittedName>
        <fullName evidence="1">Uncharacterized protein</fullName>
    </submittedName>
</protein>
<feature type="non-terminal residue" evidence="1">
    <location>
        <position position="1"/>
    </location>
</feature>
<proteinExistence type="predicted"/>
<gene>
    <name evidence="1" type="ORF">LPJ66_007763</name>
</gene>